<dbReference type="InterPro" id="IPR040496">
    <property type="entry name" value="MID_pPIWI_RE"/>
</dbReference>
<dbReference type="AlphaFoldDB" id="A0A7W5CEJ5"/>
<evidence type="ECO:0000259" key="1">
    <source>
        <dbReference type="Pfam" id="PF13111"/>
    </source>
</evidence>
<dbReference type="InterPro" id="IPR025085">
    <property type="entry name" value="pPIWI_RE_X"/>
</dbReference>
<dbReference type="Pfam" id="PF18157">
    <property type="entry name" value="MID_pPIWI_RE"/>
    <property type="match status" value="1"/>
</dbReference>
<reference evidence="3 4" key="1">
    <citation type="submission" date="2020-08" db="EMBL/GenBank/DDBJ databases">
        <title>Genomic Encyclopedia of Type Strains, Phase III (KMG-III): the genomes of soil and plant-associated and newly described type strains.</title>
        <authorList>
            <person name="Whitman W."/>
        </authorList>
    </citation>
    <scope>NUCLEOTIDE SEQUENCE [LARGE SCALE GENOMIC DNA]</scope>
    <source>
        <strain evidence="3 4">CECT 8234</strain>
    </source>
</reference>
<dbReference type="Pfam" id="PF13111">
    <property type="entry name" value="pPIWI_RE_X"/>
    <property type="match status" value="1"/>
</dbReference>
<evidence type="ECO:0000313" key="3">
    <source>
        <dbReference type="EMBL" id="MBB3155449.1"/>
    </source>
</evidence>
<sequence length="660" mass="75945">MPKIKDIKLRPLAWEVNAQALVGLNVFRMDMPQVWLDFLRQFQINPAEPYKLKIRIGNLALKLQSIFPEVIWMNDQSYWQQGGPWIVSTVKIPESMIMAFCMGWFQEQAFNSKTKVDSPQEPHEKELYWESTVLANVLSVTNEYQLIPALVANRFCQTNKKIPIIEGCELPTNLSFSQVHTKGVAECMSELINSKKGVYAYVIRLRMKTRGGDGGKRILHFSLGIRRFIREAYVTEKGCFVEGDTKSAMLVSLNNPFLRDRGLGSRSYAKIWFRRKGNHTRWVDRSDEIFWDVLWGKTVTSDEILSNPLVYEGADSDVQALVVYNRLFGNSKIGAGVGFPEKAAFFQLFCEELADWKPLEPMQELIGKKNKSRSYTQLPPLFSISPKQIVLEVWGSADLFKHTVSIFETGLYQGEPLAYVKGHNSFMLNCSHDVWLELIHKEATPFLGSLHVENYQKQAYEQRVSVIEKESPRNDKHDVVYALVEILRSDEYKPEGSDPKLAIREGFRRTGRITQFIHPENDGVLTKIEYRLLNAILDLLSDGGILDKSVVQLPPDINILGFDILNIKKRSSENRYGEEKVNIPVFTKFAEGVLYVRGWGMDNWLSLQEAMLNADRFKGWKKIDESKITQLLDEVLRDELWGEERHYILLNADLRYLTLP</sequence>
<feature type="domain" description="Prokaryotic pPIWI-RE MID" evidence="2">
    <location>
        <begin position="454"/>
        <end position="548"/>
    </location>
</feature>
<accession>A0A7W5CEJ5</accession>
<organism evidence="3 4">
    <name type="scientific">Paenibacillus endophyticus</name>
    <dbReference type="NCBI Taxonomy" id="1294268"/>
    <lineage>
        <taxon>Bacteria</taxon>
        <taxon>Bacillati</taxon>
        <taxon>Bacillota</taxon>
        <taxon>Bacilli</taxon>
        <taxon>Bacillales</taxon>
        <taxon>Paenibacillaceae</taxon>
        <taxon>Paenibacillus</taxon>
    </lineage>
</organism>
<name>A0A7W5CEJ5_9BACL</name>
<comment type="caution">
    <text evidence="3">The sequence shown here is derived from an EMBL/GenBank/DDBJ whole genome shotgun (WGS) entry which is preliminary data.</text>
</comment>
<evidence type="ECO:0000313" key="4">
    <source>
        <dbReference type="Proteomes" id="UP000518605"/>
    </source>
</evidence>
<dbReference type="RefSeq" id="WP_183570143.1">
    <property type="nucleotide sequence ID" value="NZ_CBCSLB010000024.1"/>
</dbReference>
<proteinExistence type="predicted"/>
<dbReference type="EMBL" id="JACHXW010000025">
    <property type="protein sequence ID" value="MBB3155449.1"/>
    <property type="molecule type" value="Genomic_DNA"/>
</dbReference>
<evidence type="ECO:0000259" key="2">
    <source>
        <dbReference type="Pfam" id="PF18157"/>
    </source>
</evidence>
<protein>
    <submittedName>
        <fullName evidence="3">Uncharacterized protein</fullName>
    </submittedName>
</protein>
<dbReference type="Proteomes" id="UP000518605">
    <property type="component" value="Unassembled WGS sequence"/>
</dbReference>
<feature type="domain" description="pPIWI-RE module N-terminal" evidence="1">
    <location>
        <begin position="13"/>
        <end position="368"/>
    </location>
</feature>
<gene>
    <name evidence="3" type="ORF">FHS16_005557</name>
</gene>
<keyword evidence="4" id="KW-1185">Reference proteome</keyword>